<gene>
    <name evidence="1" type="ORF">G6F64_009681</name>
</gene>
<accession>A0A9P6X347</accession>
<dbReference type="EMBL" id="JAANQT010001816">
    <property type="protein sequence ID" value="KAG1303883.1"/>
    <property type="molecule type" value="Genomic_DNA"/>
</dbReference>
<dbReference type="OrthoDB" id="4843387at2759"/>
<dbReference type="Proteomes" id="UP000716291">
    <property type="component" value="Unassembled WGS sequence"/>
</dbReference>
<dbReference type="GO" id="GO:0003676">
    <property type="term" value="F:nucleic acid binding"/>
    <property type="evidence" value="ECO:0007669"/>
    <property type="project" value="InterPro"/>
</dbReference>
<organism evidence="1 2">
    <name type="scientific">Rhizopus oryzae</name>
    <name type="common">Mucormycosis agent</name>
    <name type="synonym">Rhizopus arrhizus var. delemar</name>
    <dbReference type="NCBI Taxonomy" id="64495"/>
    <lineage>
        <taxon>Eukaryota</taxon>
        <taxon>Fungi</taxon>
        <taxon>Fungi incertae sedis</taxon>
        <taxon>Mucoromycota</taxon>
        <taxon>Mucoromycotina</taxon>
        <taxon>Mucoromycetes</taxon>
        <taxon>Mucorales</taxon>
        <taxon>Mucorineae</taxon>
        <taxon>Rhizopodaceae</taxon>
        <taxon>Rhizopus</taxon>
    </lineage>
</organism>
<keyword evidence="2" id="KW-1185">Reference proteome</keyword>
<reference evidence="1" key="1">
    <citation type="journal article" date="2020" name="Microb. Genom.">
        <title>Genetic diversity of clinical and environmental Mucorales isolates obtained from an investigation of mucormycosis cases among solid organ transplant recipients.</title>
        <authorList>
            <person name="Nguyen M.H."/>
            <person name="Kaul D."/>
            <person name="Muto C."/>
            <person name="Cheng S.J."/>
            <person name="Richter R.A."/>
            <person name="Bruno V.M."/>
            <person name="Liu G."/>
            <person name="Beyhan S."/>
            <person name="Sundermann A.J."/>
            <person name="Mounaud S."/>
            <person name="Pasculle A.W."/>
            <person name="Nierman W.C."/>
            <person name="Driscoll E."/>
            <person name="Cumbie R."/>
            <person name="Clancy C.J."/>
            <person name="Dupont C.L."/>
        </authorList>
    </citation>
    <scope>NUCLEOTIDE SEQUENCE</scope>
    <source>
        <strain evidence="1">GL11</strain>
    </source>
</reference>
<sequence>MLGRISTDCTRPIVIYEVETKEKITELVGLSKSTVQDIKIKIDNYTGPLPHKAVHKPRLTARHCKSRLRWAKDHLNWTEDHWRNVVWSDESSFCVEGSKRVMWGSGDAMVWGCFWGGGFGPLEIIDTSSVDQEIYQCFDQ</sequence>
<name>A0A9P6X347_RHIOR</name>
<comment type="caution">
    <text evidence="1">The sequence shown here is derived from an EMBL/GenBank/DDBJ whole genome shotgun (WGS) entry which is preliminary data.</text>
</comment>
<dbReference type="InterPro" id="IPR036397">
    <property type="entry name" value="RNaseH_sf"/>
</dbReference>
<evidence type="ECO:0000313" key="1">
    <source>
        <dbReference type="EMBL" id="KAG1303883.1"/>
    </source>
</evidence>
<evidence type="ECO:0008006" key="3">
    <source>
        <dbReference type="Google" id="ProtNLM"/>
    </source>
</evidence>
<dbReference type="AlphaFoldDB" id="A0A9P6X347"/>
<protein>
    <recommendedName>
        <fullName evidence="3">Transposase Tc1-like domain-containing protein</fullName>
    </recommendedName>
</protein>
<evidence type="ECO:0000313" key="2">
    <source>
        <dbReference type="Proteomes" id="UP000716291"/>
    </source>
</evidence>
<dbReference type="Gene3D" id="3.30.420.10">
    <property type="entry name" value="Ribonuclease H-like superfamily/Ribonuclease H"/>
    <property type="match status" value="1"/>
</dbReference>
<proteinExistence type="predicted"/>